<dbReference type="CDD" id="cd06850">
    <property type="entry name" value="biotinyl_domain"/>
    <property type="match status" value="1"/>
</dbReference>
<keyword evidence="4" id="KW-1185">Reference proteome</keyword>
<sequence>MLRKFRIKINEKEYLVEMEELGVQPGAGPIAAPAPVAAAPVAAAPAAPAAPVAAPAPAAPVKGEGLTMEAPMPGTILDVKVKVGDVVSENQVLVILEAMKMENEIVAPKSGTVTGVYVTKGAAIDVSTPMVTIA</sequence>
<dbReference type="Proteomes" id="UP000181899">
    <property type="component" value="Unassembled WGS sequence"/>
</dbReference>
<organism evidence="3 4">
    <name type="scientific">Proteiniclasticum ruminis</name>
    <dbReference type="NCBI Taxonomy" id="398199"/>
    <lineage>
        <taxon>Bacteria</taxon>
        <taxon>Bacillati</taxon>
        <taxon>Bacillota</taxon>
        <taxon>Clostridia</taxon>
        <taxon>Eubacteriales</taxon>
        <taxon>Clostridiaceae</taxon>
        <taxon>Proteiniclasticum</taxon>
    </lineage>
</organism>
<accession>A0A1I5E8E6</accession>
<dbReference type="FunFam" id="2.40.50.100:FF:000003">
    <property type="entry name" value="Acetyl-CoA carboxylase biotin carboxyl carrier protein"/>
    <property type="match status" value="1"/>
</dbReference>
<feature type="domain" description="Lipoyl-binding" evidence="2">
    <location>
        <begin position="61"/>
        <end position="134"/>
    </location>
</feature>
<evidence type="ECO:0000313" key="4">
    <source>
        <dbReference type="Proteomes" id="UP000181899"/>
    </source>
</evidence>
<evidence type="ECO:0000256" key="1">
    <source>
        <dbReference type="ARBA" id="ARBA00023267"/>
    </source>
</evidence>
<name>A0A1I5E8E6_9CLOT</name>
<dbReference type="PROSITE" id="PS00188">
    <property type="entry name" value="BIOTIN"/>
    <property type="match status" value="1"/>
</dbReference>
<keyword evidence="1" id="KW-0092">Biotin</keyword>
<proteinExistence type="predicted"/>
<dbReference type="SUPFAM" id="SSF51230">
    <property type="entry name" value="Single hybrid motif"/>
    <property type="match status" value="1"/>
</dbReference>
<dbReference type="PROSITE" id="PS50968">
    <property type="entry name" value="BIOTINYL_LIPOYL"/>
    <property type="match status" value="1"/>
</dbReference>
<evidence type="ECO:0000259" key="2">
    <source>
        <dbReference type="PROSITE" id="PS50968"/>
    </source>
</evidence>
<dbReference type="InterPro" id="IPR011053">
    <property type="entry name" value="Single_hybrid_motif"/>
</dbReference>
<dbReference type="AlphaFoldDB" id="A0A1I5E8E6"/>
<dbReference type="EMBL" id="FOVK01000014">
    <property type="protein sequence ID" value="SFO07819.1"/>
    <property type="molecule type" value="Genomic_DNA"/>
</dbReference>
<dbReference type="Gene3D" id="2.40.50.100">
    <property type="match status" value="1"/>
</dbReference>
<dbReference type="InterPro" id="IPR000089">
    <property type="entry name" value="Biotin_lipoyl"/>
</dbReference>
<gene>
    <name evidence="3" type="ORF">SAMN04488695_11453</name>
</gene>
<reference evidence="3 4" key="1">
    <citation type="submission" date="2016-10" db="EMBL/GenBank/DDBJ databases">
        <authorList>
            <person name="de Groot N.N."/>
        </authorList>
    </citation>
    <scope>NUCLEOTIDE SEQUENCE [LARGE SCALE GENOMIC DNA]</scope>
    <source>
        <strain evidence="3 4">ML2</strain>
    </source>
</reference>
<dbReference type="RefSeq" id="WP_074912814.1">
    <property type="nucleotide sequence ID" value="NZ_FOVK01000014.1"/>
</dbReference>
<evidence type="ECO:0000313" key="3">
    <source>
        <dbReference type="EMBL" id="SFO07819.1"/>
    </source>
</evidence>
<dbReference type="Pfam" id="PF00364">
    <property type="entry name" value="Biotin_lipoyl"/>
    <property type="match status" value="1"/>
</dbReference>
<dbReference type="InterPro" id="IPR001882">
    <property type="entry name" value="Biotin_BS"/>
</dbReference>
<dbReference type="PANTHER" id="PTHR45266">
    <property type="entry name" value="OXALOACETATE DECARBOXYLASE ALPHA CHAIN"/>
    <property type="match status" value="1"/>
</dbReference>
<dbReference type="PANTHER" id="PTHR45266:SF3">
    <property type="entry name" value="OXALOACETATE DECARBOXYLASE ALPHA CHAIN"/>
    <property type="match status" value="1"/>
</dbReference>
<dbReference type="InterPro" id="IPR050709">
    <property type="entry name" value="Biotin_Carboxyl_Carrier/Decarb"/>
</dbReference>
<protein>
    <submittedName>
        <fullName evidence="3">Biotin-requiring enzyme</fullName>
    </submittedName>
</protein>
<dbReference type="OrthoDB" id="9812676at2"/>